<dbReference type="KEGG" id="gjf:M493_11855"/>
<accession>S5Z0T9</accession>
<dbReference type="PATRIC" id="fig|1345697.3.peg.2303"/>
<reference evidence="2 3" key="1">
    <citation type="journal article" date="2014" name="Genome Announc.">
        <title>Complete Genome Sequence of the Thermophilic Polychlorinated Biphenyl Degrader Geobacillus sp. Strain JF8 (NBRC 109937).</title>
        <authorList>
            <person name="Shintani M."/>
            <person name="Ohtsubo Y."/>
            <person name="Fukuda K."/>
            <person name="Hosoyama A."/>
            <person name="Ohji S."/>
            <person name="Yamazoe A."/>
            <person name="Fujita N."/>
            <person name="Nagata Y."/>
            <person name="Tsuda M."/>
            <person name="Hatta T."/>
            <person name="Kimbara K."/>
        </authorList>
    </citation>
    <scope>NUCLEOTIDE SEQUENCE [LARGE SCALE GENOMIC DNA]</scope>
    <source>
        <strain evidence="2 3">JF8</strain>
    </source>
</reference>
<dbReference type="Pfam" id="PF14097">
    <property type="entry name" value="SpoVAE"/>
    <property type="match status" value="1"/>
</dbReference>
<dbReference type="InterPro" id="IPR025914">
    <property type="entry name" value="SpoVAE"/>
</dbReference>
<proteinExistence type="predicted"/>
<dbReference type="RefSeq" id="WP_020960419.1">
    <property type="nucleotide sequence ID" value="NC_022080.4"/>
</dbReference>
<feature type="region of interest" description="Disordered" evidence="1">
    <location>
        <begin position="183"/>
        <end position="203"/>
    </location>
</feature>
<dbReference type="Proteomes" id="UP000015500">
    <property type="component" value="Chromosome"/>
</dbReference>
<evidence type="ECO:0000313" key="3">
    <source>
        <dbReference type="Proteomes" id="UP000015500"/>
    </source>
</evidence>
<dbReference type="HOGENOM" id="CLU_1413368_0_0_9"/>
<name>S5Z0T9_GEOG3</name>
<protein>
    <submittedName>
        <fullName evidence="2">Stage V sporulation protein AE</fullName>
    </submittedName>
</protein>
<organism evidence="2 3">
    <name type="scientific">Geobacillus genomosp. 3</name>
    <dbReference type="NCBI Taxonomy" id="1921421"/>
    <lineage>
        <taxon>Bacteria</taxon>
        <taxon>Bacillati</taxon>
        <taxon>Bacillota</taxon>
        <taxon>Bacilli</taxon>
        <taxon>Bacillales</taxon>
        <taxon>Anoxybacillaceae</taxon>
        <taxon>Geobacillus</taxon>
    </lineage>
</organism>
<dbReference type="AlphaFoldDB" id="S5Z0T9"/>
<sequence length="203" mass="21945">MKKRRVILVTDGDEFACRAIEQVASDLGGRCISRSQGNPTKLSGEQLVELILQTPHDPVFVMFDDCGAIGEGSGEEALRYVATHEQIEVLGALAVASNTHQREWTKVHVSIDRDGLITEYGVDKEGVRDLDVGRINGDTVYCLDQLGIPLIVGIGDIGKMGYRDHAKNGAPITHKAVELILERSGGHDGKGEKGKGADRGETR</sequence>
<dbReference type="EMBL" id="CP006254">
    <property type="protein sequence ID" value="AGT32619.1"/>
    <property type="molecule type" value="Genomic_DNA"/>
</dbReference>
<dbReference type="OrthoDB" id="1679631at2"/>
<gene>
    <name evidence="2" type="ORF">M493_11855</name>
</gene>
<evidence type="ECO:0000313" key="2">
    <source>
        <dbReference type="EMBL" id="AGT32619.1"/>
    </source>
</evidence>
<evidence type="ECO:0000256" key="1">
    <source>
        <dbReference type="SAM" id="MobiDB-lite"/>
    </source>
</evidence>
<keyword evidence="3" id="KW-1185">Reference proteome</keyword>
<dbReference type="STRING" id="1921421.M493_11855"/>